<evidence type="ECO:0000256" key="6">
    <source>
        <dbReference type="ARBA" id="ARBA00023002"/>
    </source>
</evidence>
<reference evidence="8 9" key="1">
    <citation type="submission" date="2017-03" db="EMBL/GenBank/DDBJ databases">
        <title>Genomes of endolithic fungi from Antarctica.</title>
        <authorList>
            <person name="Coleine C."/>
            <person name="Masonjones S."/>
            <person name="Stajich J.E."/>
        </authorList>
    </citation>
    <scope>NUCLEOTIDE SEQUENCE [LARGE SCALE GENOMIC DNA]</scope>
    <source>
        <strain evidence="8 9">CCFEE 6314</strain>
    </source>
</reference>
<evidence type="ECO:0000256" key="5">
    <source>
        <dbReference type="ARBA" id="ARBA00022857"/>
    </source>
</evidence>
<dbReference type="SUPFAM" id="SSF51905">
    <property type="entry name" value="FAD/NAD(P)-binding domain"/>
    <property type="match status" value="1"/>
</dbReference>
<evidence type="ECO:0000256" key="7">
    <source>
        <dbReference type="ARBA" id="ARBA00023033"/>
    </source>
</evidence>
<protein>
    <recommendedName>
        <fullName evidence="10">FAD/NAD(P)-binding domain-containing protein</fullName>
    </recommendedName>
</protein>
<dbReference type="Pfam" id="PF00743">
    <property type="entry name" value="FMO-like"/>
    <property type="match status" value="1"/>
</dbReference>
<keyword evidence="7" id="KW-0503">Monooxygenase</keyword>
<comment type="caution">
    <text evidence="8">The sequence shown here is derived from an EMBL/GenBank/DDBJ whole genome shotgun (WGS) entry which is preliminary data.</text>
</comment>
<sequence length="544" mass="61074">MGSAEPENNYDVIIIGAGFSGMYNLHHLLKAGFSVHCFEEGPTLGGTWYWNCYPGARVDTIVPVYQFTGEETWKNWNWTQLYPDRNEIQSYFQHVGKVWNLEKHISFNTKANSITWDSLTQSWNVATGLSSEIVHKSQFVILCTGFASKPYTPSYKNIELFEGQHFHTARWPQCGVDLQDKSVAIIGTGASGVQMVQSCGKTASKLIVFQRTPNLALPMGQGKVDEELNQKMKEEFAETKNKIDTTFAGFAYDFTDKMGATATEAEKRELFEELYDAGGLQLWLGNFKDMLQDRHVNDAVYRFWREKTVARIKDPVKAEQLAPSKAPHPFGAKRVSLEQGFFEVFNQDNVELVDTCATPIQEFTAKGIKTADGREHEIDIVVFATGFDAITGSITKIDIRGKSESIRDKWKRGVYSHLGMATSGFPNLFFVYGPQAPTAFTTGPACAEIQGKWIVECLESMRENGYRTIEPTEEAEADWREHVNDVGTRSLIHEAESWYFGGNIPGKPKEALNYMGGVPSYKKQIQASAVSGYAGFSLKRPHIR</sequence>
<dbReference type="InterPro" id="IPR000960">
    <property type="entry name" value="Flavin_mOase"/>
</dbReference>
<evidence type="ECO:0000256" key="2">
    <source>
        <dbReference type="ARBA" id="ARBA00010139"/>
    </source>
</evidence>
<dbReference type="InterPro" id="IPR020946">
    <property type="entry name" value="Flavin_mOase-like"/>
</dbReference>
<evidence type="ECO:0000256" key="1">
    <source>
        <dbReference type="ARBA" id="ARBA00001974"/>
    </source>
</evidence>
<name>A0A438N032_EXOME</name>
<keyword evidence="3" id="KW-0285">Flavoprotein</keyword>
<proteinExistence type="inferred from homology"/>
<dbReference type="EMBL" id="NAJM01000032">
    <property type="protein sequence ID" value="RVX69068.1"/>
    <property type="molecule type" value="Genomic_DNA"/>
</dbReference>
<dbReference type="Proteomes" id="UP000288859">
    <property type="component" value="Unassembled WGS sequence"/>
</dbReference>
<dbReference type="GO" id="GO:0050661">
    <property type="term" value="F:NADP binding"/>
    <property type="evidence" value="ECO:0007669"/>
    <property type="project" value="InterPro"/>
</dbReference>
<dbReference type="GO" id="GO:0050660">
    <property type="term" value="F:flavin adenine dinucleotide binding"/>
    <property type="evidence" value="ECO:0007669"/>
    <property type="project" value="InterPro"/>
</dbReference>
<dbReference type="VEuPathDB" id="FungiDB:PV10_06208"/>
<dbReference type="GO" id="GO:0004499">
    <property type="term" value="F:N,N-dimethylaniline monooxygenase activity"/>
    <property type="evidence" value="ECO:0007669"/>
    <property type="project" value="InterPro"/>
</dbReference>
<dbReference type="InterPro" id="IPR050775">
    <property type="entry name" value="FAD-binding_Monooxygenases"/>
</dbReference>
<keyword evidence="4" id="KW-0274">FAD</keyword>
<keyword evidence="6" id="KW-0560">Oxidoreductase</keyword>
<dbReference type="OrthoDB" id="66881at2759"/>
<evidence type="ECO:0000313" key="9">
    <source>
        <dbReference type="Proteomes" id="UP000288859"/>
    </source>
</evidence>
<comment type="cofactor">
    <cofactor evidence="1">
        <name>FAD</name>
        <dbReference type="ChEBI" id="CHEBI:57692"/>
    </cofactor>
</comment>
<comment type="similarity">
    <text evidence="2">Belongs to the FAD-binding monooxygenase family.</text>
</comment>
<gene>
    <name evidence="8" type="ORF">B0A52_06781</name>
</gene>
<keyword evidence="5" id="KW-0521">NADP</keyword>
<accession>A0A438N032</accession>
<dbReference type="PRINTS" id="PR00370">
    <property type="entry name" value="FMOXYGENASE"/>
</dbReference>
<dbReference type="PANTHER" id="PTHR43098:SF3">
    <property type="entry name" value="L-ORNITHINE N(5)-MONOOXYGENASE-RELATED"/>
    <property type="match status" value="1"/>
</dbReference>
<dbReference type="Gene3D" id="3.50.50.60">
    <property type="entry name" value="FAD/NAD(P)-binding domain"/>
    <property type="match status" value="2"/>
</dbReference>
<evidence type="ECO:0000313" key="8">
    <source>
        <dbReference type="EMBL" id="RVX69068.1"/>
    </source>
</evidence>
<dbReference type="AlphaFoldDB" id="A0A438N032"/>
<dbReference type="PANTHER" id="PTHR43098">
    <property type="entry name" value="L-ORNITHINE N(5)-MONOOXYGENASE-RELATED"/>
    <property type="match status" value="1"/>
</dbReference>
<organism evidence="8 9">
    <name type="scientific">Exophiala mesophila</name>
    <name type="common">Black yeast-like fungus</name>
    <dbReference type="NCBI Taxonomy" id="212818"/>
    <lineage>
        <taxon>Eukaryota</taxon>
        <taxon>Fungi</taxon>
        <taxon>Dikarya</taxon>
        <taxon>Ascomycota</taxon>
        <taxon>Pezizomycotina</taxon>
        <taxon>Eurotiomycetes</taxon>
        <taxon>Chaetothyriomycetidae</taxon>
        <taxon>Chaetothyriales</taxon>
        <taxon>Herpotrichiellaceae</taxon>
        <taxon>Exophiala</taxon>
    </lineage>
</organism>
<evidence type="ECO:0000256" key="3">
    <source>
        <dbReference type="ARBA" id="ARBA00022630"/>
    </source>
</evidence>
<evidence type="ECO:0008006" key="10">
    <source>
        <dbReference type="Google" id="ProtNLM"/>
    </source>
</evidence>
<evidence type="ECO:0000256" key="4">
    <source>
        <dbReference type="ARBA" id="ARBA00022827"/>
    </source>
</evidence>
<dbReference type="InterPro" id="IPR036188">
    <property type="entry name" value="FAD/NAD-bd_sf"/>
</dbReference>